<evidence type="ECO:0000313" key="1">
    <source>
        <dbReference type="EMBL" id="KAJ1900805.1"/>
    </source>
</evidence>
<sequence>MLLSQLRQQFGAALRMFSTARPAQRISDRFKMQFRLPGRTTSVLSSGVAPTPNDPMLARSRYFKPKGLSQGTPIGLLLGSDHRRYTYETSTPAFRLIASPWASNEHPRDHNALRLRDYRVTCMATKKQYSKKAYHRWRAVRVLRTAAAMVLPDKGLRRCDYVFVASAKMRTMQRDDVWRDVERALAAVRRRIEREWMSGRRVERPLLGAAIEMPRDPGKHKILRGGVDERAVPPDYCVSRIIEECK</sequence>
<gene>
    <name evidence="1" type="ORF">LPJ66_001228</name>
</gene>
<comment type="caution">
    <text evidence="1">The sequence shown here is derived from an EMBL/GenBank/DDBJ whole genome shotgun (WGS) entry which is preliminary data.</text>
</comment>
<proteinExistence type="predicted"/>
<reference evidence="1" key="1">
    <citation type="submission" date="2022-07" db="EMBL/GenBank/DDBJ databases">
        <title>Phylogenomic reconstructions and comparative analyses of Kickxellomycotina fungi.</title>
        <authorList>
            <person name="Reynolds N.K."/>
            <person name="Stajich J.E."/>
            <person name="Barry K."/>
            <person name="Grigoriev I.V."/>
            <person name="Crous P."/>
            <person name="Smith M.E."/>
        </authorList>
    </citation>
    <scope>NUCLEOTIDE SEQUENCE</scope>
    <source>
        <strain evidence="1">Benny 63K</strain>
    </source>
</reference>
<dbReference type="EMBL" id="JANBPG010000059">
    <property type="protein sequence ID" value="KAJ1900805.1"/>
    <property type="molecule type" value="Genomic_DNA"/>
</dbReference>
<protein>
    <submittedName>
        <fullName evidence="1">Uncharacterized protein</fullName>
    </submittedName>
</protein>
<organism evidence="1 2">
    <name type="scientific">Kickxella alabastrina</name>
    <dbReference type="NCBI Taxonomy" id="61397"/>
    <lineage>
        <taxon>Eukaryota</taxon>
        <taxon>Fungi</taxon>
        <taxon>Fungi incertae sedis</taxon>
        <taxon>Zoopagomycota</taxon>
        <taxon>Kickxellomycotina</taxon>
        <taxon>Kickxellomycetes</taxon>
        <taxon>Kickxellales</taxon>
        <taxon>Kickxellaceae</taxon>
        <taxon>Kickxella</taxon>
    </lineage>
</organism>
<accession>A0ACC1ITU6</accession>
<dbReference type="Proteomes" id="UP001150581">
    <property type="component" value="Unassembled WGS sequence"/>
</dbReference>
<keyword evidence="2" id="KW-1185">Reference proteome</keyword>
<name>A0ACC1ITU6_9FUNG</name>
<evidence type="ECO:0000313" key="2">
    <source>
        <dbReference type="Proteomes" id="UP001150581"/>
    </source>
</evidence>